<reference evidence="2 3" key="1">
    <citation type="journal article" date="2021" name="Commun. Biol.">
        <title>The genome of Shorea leprosula (Dipterocarpaceae) highlights the ecological relevance of drought in aseasonal tropical rainforests.</title>
        <authorList>
            <person name="Ng K.K.S."/>
            <person name="Kobayashi M.J."/>
            <person name="Fawcett J.A."/>
            <person name="Hatakeyama M."/>
            <person name="Paape T."/>
            <person name="Ng C.H."/>
            <person name="Ang C.C."/>
            <person name="Tnah L.H."/>
            <person name="Lee C.T."/>
            <person name="Nishiyama T."/>
            <person name="Sese J."/>
            <person name="O'Brien M.J."/>
            <person name="Copetti D."/>
            <person name="Mohd Noor M.I."/>
            <person name="Ong R.C."/>
            <person name="Putra M."/>
            <person name="Sireger I.Z."/>
            <person name="Indrioko S."/>
            <person name="Kosugi Y."/>
            <person name="Izuno A."/>
            <person name="Isagi Y."/>
            <person name="Lee S.L."/>
            <person name="Shimizu K.K."/>
        </authorList>
    </citation>
    <scope>NUCLEOTIDE SEQUENCE [LARGE SCALE GENOMIC DNA]</scope>
    <source>
        <strain evidence="2">214</strain>
    </source>
</reference>
<proteinExistence type="predicted"/>
<gene>
    <name evidence="2" type="ORF">SLEP1_g17672</name>
</gene>
<feature type="compositionally biased region" description="Polar residues" evidence="1">
    <location>
        <begin position="422"/>
        <end position="434"/>
    </location>
</feature>
<dbReference type="Proteomes" id="UP001054252">
    <property type="component" value="Unassembled WGS sequence"/>
</dbReference>
<feature type="compositionally biased region" description="Polar residues" evidence="1">
    <location>
        <begin position="530"/>
        <end position="565"/>
    </location>
</feature>
<dbReference type="InterPro" id="IPR045882">
    <property type="entry name" value="GPT1/2"/>
</dbReference>
<feature type="compositionally biased region" description="Basic and acidic residues" evidence="1">
    <location>
        <begin position="40"/>
        <end position="50"/>
    </location>
</feature>
<evidence type="ECO:0000313" key="2">
    <source>
        <dbReference type="EMBL" id="GKV05690.1"/>
    </source>
</evidence>
<feature type="region of interest" description="Disordered" evidence="1">
    <location>
        <begin position="30"/>
        <end position="54"/>
    </location>
</feature>
<evidence type="ECO:0000256" key="1">
    <source>
        <dbReference type="SAM" id="MobiDB-lite"/>
    </source>
</evidence>
<feature type="region of interest" description="Disordered" evidence="1">
    <location>
        <begin position="663"/>
        <end position="692"/>
    </location>
</feature>
<feature type="compositionally biased region" description="Polar residues" evidence="1">
    <location>
        <begin position="499"/>
        <end position="515"/>
    </location>
</feature>
<protein>
    <submittedName>
        <fullName evidence="2">Uncharacterized protein</fullName>
    </submittedName>
</protein>
<name>A0AAV5J486_9ROSI</name>
<dbReference type="GO" id="GO:0008017">
    <property type="term" value="F:microtubule binding"/>
    <property type="evidence" value="ECO:0007669"/>
    <property type="project" value="InterPro"/>
</dbReference>
<feature type="region of interest" description="Disordered" evidence="1">
    <location>
        <begin position="304"/>
        <end position="328"/>
    </location>
</feature>
<dbReference type="PANTHER" id="PTHR33737:SF2">
    <property type="entry name" value="OS12G0102700 PROTEIN"/>
    <property type="match status" value="1"/>
</dbReference>
<feature type="compositionally biased region" description="Polar residues" evidence="1">
    <location>
        <begin position="318"/>
        <end position="328"/>
    </location>
</feature>
<feature type="compositionally biased region" description="Low complexity" evidence="1">
    <location>
        <begin position="516"/>
        <end position="529"/>
    </location>
</feature>
<dbReference type="EMBL" id="BPVZ01000024">
    <property type="protein sequence ID" value="GKV05690.1"/>
    <property type="molecule type" value="Genomic_DNA"/>
</dbReference>
<keyword evidence="3" id="KW-1185">Reference proteome</keyword>
<accession>A0AAV5J486</accession>
<comment type="caution">
    <text evidence="2">The sequence shown here is derived from an EMBL/GenBank/DDBJ whole genome shotgun (WGS) entry which is preliminary data.</text>
</comment>
<feature type="compositionally biased region" description="Polar residues" evidence="1">
    <location>
        <begin position="364"/>
        <end position="377"/>
    </location>
</feature>
<dbReference type="AlphaFoldDB" id="A0AAV5J486"/>
<organism evidence="2 3">
    <name type="scientific">Rubroshorea leprosula</name>
    <dbReference type="NCBI Taxonomy" id="152421"/>
    <lineage>
        <taxon>Eukaryota</taxon>
        <taxon>Viridiplantae</taxon>
        <taxon>Streptophyta</taxon>
        <taxon>Embryophyta</taxon>
        <taxon>Tracheophyta</taxon>
        <taxon>Spermatophyta</taxon>
        <taxon>Magnoliopsida</taxon>
        <taxon>eudicotyledons</taxon>
        <taxon>Gunneridae</taxon>
        <taxon>Pentapetalae</taxon>
        <taxon>rosids</taxon>
        <taxon>malvids</taxon>
        <taxon>Malvales</taxon>
        <taxon>Dipterocarpaceae</taxon>
        <taxon>Rubroshorea</taxon>
    </lineage>
</organism>
<feature type="compositionally biased region" description="Polar residues" evidence="1">
    <location>
        <begin position="573"/>
        <end position="599"/>
    </location>
</feature>
<evidence type="ECO:0000313" key="3">
    <source>
        <dbReference type="Proteomes" id="UP001054252"/>
    </source>
</evidence>
<feature type="region of interest" description="Disordered" evidence="1">
    <location>
        <begin position="413"/>
        <end position="443"/>
    </location>
</feature>
<feature type="region of interest" description="Disordered" evidence="1">
    <location>
        <begin position="494"/>
        <end position="622"/>
    </location>
</feature>
<sequence length="807" mass="84959">MDEPEKQNDLEVKRLSLIDVSREDDCLFNSPIIDPINPKSPEKGNDKSVHFSDGARLNNVEKSADFLDAIDVREPSEFSEPENGRKSEKYNLRNSLAWDSAFFTSDGVLDPEELSSIIGGAEKCKKHLLPIQEDINRSCDSLTTTIGSDALTLESLEADLFGDIRASIQKSTKASVNANSSVKKESGVAETQTVLFSALKKVEPASQNKMNLKASPTKPSVGIQASGKKSLKQVSVRPLVSKMAARTRESSSALPKLPKVQSVVTPIPKTSSKKDLIVPKHVKMEKDAKSGNVVRAPVLKTPVGGSRNIIPRTKPHSRTSSYSSASNKAELTTSCSSLDSCGSASSCSMAKSPFISMKRKNESRTVNNSSSGSIVTNPSRIASEGKIQTGSSQLSALLKSVTSLSSSISSAGSISASQSLSPNSAVRQRSNNARASIGTGSCKGVRTSGIGSQAVGSLGGCVKMVPAGTAGLTQPASMKPSGLRLPSPKIGFFDGVRSSGRSPNVLSRPSIVSSLPKSGPGTVSPSGSSNRSNLGRTLIGRTQTANRSTKTANQGAKTDVKQTSGGKPRSLLLQESPNAVKKVSSSSRNIKNSHHNPSISPIHVKSSPRNRGGSHSKDLGVGSKRCSVAKGASNFGLAEKNEALIFPEQVLAPEISNAACLKDTKIVPPNRRPPNTGDDGTDNHPSLKTDSNLHYNTNEKEEAHKGAAPISQVGAVDVNLETQKELIGNSSPTCSQDEVLVNDQSKLTPHSSLTTSEITTGPRIPLSAKNSICNRDGPIDISTGSTVLQAEKIATLPISENILPGNT</sequence>
<feature type="region of interest" description="Disordered" evidence="1">
    <location>
        <begin position="358"/>
        <end position="377"/>
    </location>
</feature>
<dbReference type="PANTHER" id="PTHR33737">
    <property type="entry name" value="OS05G0121800 PROTEIN"/>
    <property type="match status" value="1"/>
</dbReference>